<accession>A0A8K2A2E9</accession>
<evidence type="ECO:0000256" key="5">
    <source>
        <dbReference type="ARBA" id="ARBA00022989"/>
    </source>
</evidence>
<dbReference type="Proteomes" id="UP000607397">
    <property type="component" value="Unassembled WGS sequence"/>
</dbReference>
<name>A0A8K2A2E9_9CYAN</name>
<dbReference type="GO" id="GO:0031676">
    <property type="term" value="C:plasma membrane-derived thylakoid membrane"/>
    <property type="evidence" value="ECO:0007669"/>
    <property type="project" value="UniProtKB-SubCell"/>
</dbReference>
<keyword evidence="6 11" id="KW-0406">Ion transport</keyword>
<evidence type="ECO:0000256" key="13">
    <source>
        <dbReference type="SAM" id="Coils"/>
    </source>
</evidence>
<evidence type="ECO:0000256" key="10">
    <source>
        <dbReference type="ARBA" id="ARBA00037847"/>
    </source>
</evidence>
<comment type="caution">
    <text evidence="14">The sequence shown here is derived from an EMBL/GenBank/DDBJ whole genome shotgun (WGS) entry which is preliminary data.</text>
</comment>
<evidence type="ECO:0000256" key="7">
    <source>
        <dbReference type="ARBA" id="ARBA00023136"/>
    </source>
</evidence>
<evidence type="ECO:0000256" key="12">
    <source>
        <dbReference type="RuleBase" id="RU003848"/>
    </source>
</evidence>
<keyword evidence="2 11" id="KW-0138">CF(0)</keyword>
<dbReference type="GO" id="GO:0045259">
    <property type="term" value="C:proton-transporting ATP synthase complex"/>
    <property type="evidence" value="ECO:0007669"/>
    <property type="project" value="UniProtKB-KW"/>
</dbReference>
<dbReference type="NCBIfam" id="NF005606">
    <property type="entry name" value="PRK07352.1"/>
    <property type="match status" value="1"/>
</dbReference>
<evidence type="ECO:0000256" key="8">
    <source>
        <dbReference type="ARBA" id="ARBA00023310"/>
    </source>
</evidence>
<comment type="function">
    <text evidence="11">Component of the F(0) channel, it forms part of the peripheral stalk, linking F(1) to F(0).</text>
</comment>
<proteinExistence type="inferred from homology"/>
<feature type="transmembrane region" description="Helical" evidence="11">
    <location>
        <begin position="34"/>
        <end position="52"/>
    </location>
</feature>
<evidence type="ECO:0000256" key="11">
    <source>
        <dbReference type="HAMAP-Rule" id="MF_01398"/>
    </source>
</evidence>
<evidence type="ECO:0000256" key="6">
    <source>
        <dbReference type="ARBA" id="ARBA00023065"/>
    </source>
</evidence>
<keyword evidence="4 11" id="KW-0375">Hydrogen ion transport</keyword>
<comment type="subcellular location">
    <subcellularLocation>
        <location evidence="11">Cellular thylakoid membrane</location>
        <topology evidence="11">Single-pass membrane protein</topology>
    </subcellularLocation>
    <subcellularLocation>
        <location evidence="10">Endomembrane system</location>
        <topology evidence="10">Single-pass membrane protein</topology>
    </subcellularLocation>
</comment>
<feature type="coiled-coil region" evidence="13">
    <location>
        <begin position="60"/>
        <end position="112"/>
    </location>
</feature>
<evidence type="ECO:0000256" key="2">
    <source>
        <dbReference type="ARBA" id="ARBA00022547"/>
    </source>
</evidence>
<protein>
    <recommendedName>
        <fullName evidence="11">ATP synthase subunit b</fullName>
    </recommendedName>
    <alternativeName>
        <fullName evidence="11">ATP synthase F(0) sector subunit b</fullName>
    </alternativeName>
    <alternativeName>
        <fullName evidence="11">ATPase subunit I</fullName>
    </alternativeName>
    <alternativeName>
        <fullName evidence="11">F-type ATPase subunit b</fullName>
        <shortName evidence="11">F-ATPase subunit b</shortName>
    </alternativeName>
</protein>
<dbReference type="HAMAP" id="MF_01398">
    <property type="entry name" value="ATP_synth_b_bprime"/>
    <property type="match status" value="1"/>
</dbReference>
<dbReference type="AlphaFoldDB" id="A0A8K2A2E9"/>
<dbReference type="InterPro" id="IPR002146">
    <property type="entry name" value="ATP_synth_b/b'su_bac/chlpt"/>
</dbReference>
<keyword evidence="13" id="KW-0175">Coiled coil</keyword>
<gene>
    <name evidence="11" type="primary">atpF</name>
    <name evidence="14" type="ORF">GS597_18860</name>
</gene>
<keyword evidence="3 11" id="KW-0812">Transmembrane</keyword>
<keyword evidence="1 11" id="KW-0813">Transport</keyword>
<evidence type="ECO:0000256" key="4">
    <source>
        <dbReference type="ARBA" id="ARBA00022781"/>
    </source>
</evidence>
<evidence type="ECO:0000313" key="14">
    <source>
        <dbReference type="EMBL" id="NCJ08531.1"/>
    </source>
</evidence>
<evidence type="ECO:0000256" key="9">
    <source>
        <dbReference type="ARBA" id="ARBA00025198"/>
    </source>
</evidence>
<reference evidence="14" key="1">
    <citation type="submission" date="2019-12" db="EMBL/GenBank/DDBJ databases">
        <title>High-Quality draft genome sequences of three cyanobacteria isolated from the limestone walls of the Old Cathedral of Coimbra.</title>
        <authorList>
            <person name="Tiago I."/>
            <person name="Soares F."/>
            <person name="Portugal A."/>
        </authorList>
    </citation>
    <scope>NUCLEOTIDE SEQUENCE [LARGE SCALE GENOMIC DNA]</scope>
    <source>
        <strain evidence="14">C</strain>
    </source>
</reference>
<keyword evidence="8 11" id="KW-0066">ATP synthesis</keyword>
<dbReference type="EMBL" id="WVIC01000056">
    <property type="protein sequence ID" value="NCJ08531.1"/>
    <property type="molecule type" value="Genomic_DNA"/>
</dbReference>
<comment type="similarity">
    <text evidence="11 12">Belongs to the ATPase B chain family.</text>
</comment>
<sequence>MGMFYWLATDAAAFAESAESHGFGLNFDILEANLINLAIVIAVLIYFGRGFLGGMLSERRSTIETEIVEAEKRQREAAEKLAGEQQKLEQAKAEAQRIVATAEATAKAAKTEILERAAQEIERIKASASQDQTSSQERAIAELRQQIAAQALKQVEAQLKAQLSSADAQQRLVDRSIALLGGHS</sequence>
<dbReference type="PANTHER" id="PTHR34264">
    <property type="entry name" value="ATP SYNTHASE SUBUNIT B, CHLOROPLASTIC"/>
    <property type="match status" value="1"/>
</dbReference>
<comment type="function">
    <text evidence="9 11">F(1)F(0) ATP synthase produces ATP from ADP in the presence of a proton or sodium gradient. F-type ATPases consist of two structural domains, F(1) containing the extramembraneous catalytic core and F(0) containing the membrane proton channel, linked together by a central stalk and a peripheral stalk. During catalysis, ATP synthesis in the catalytic domain of F(1) is coupled via a rotary mechanism of the central stalk subunits to proton translocation.</text>
</comment>
<evidence type="ECO:0000313" key="15">
    <source>
        <dbReference type="Proteomes" id="UP000607397"/>
    </source>
</evidence>
<dbReference type="GO" id="GO:0012505">
    <property type="term" value="C:endomembrane system"/>
    <property type="evidence" value="ECO:0007669"/>
    <property type="project" value="UniProtKB-SubCell"/>
</dbReference>
<evidence type="ECO:0000256" key="3">
    <source>
        <dbReference type="ARBA" id="ARBA00022692"/>
    </source>
</evidence>
<comment type="subunit">
    <text evidence="11">F-type ATPases have 2 components, F(1) - the catalytic core - and F(0) - the membrane proton channel. F(1) has five subunits: alpha(3), beta(3), gamma(1), delta(1), epsilon(1). F(0) has four main subunits: a(1), b(1), b'(1) and c(10-14). The alpha and beta chains form an alternating ring which encloses part of the gamma chain. F(1) is attached to F(0) by a central stalk formed by the gamma and epsilon chains, while a peripheral stalk is formed by the delta, b and b' chains.</text>
</comment>
<keyword evidence="11" id="KW-0793">Thylakoid</keyword>
<evidence type="ECO:0000256" key="1">
    <source>
        <dbReference type="ARBA" id="ARBA00022448"/>
    </source>
</evidence>
<dbReference type="Pfam" id="PF00430">
    <property type="entry name" value="ATP-synt_B"/>
    <property type="match status" value="1"/>
</dbReference>
<organism evidence="14 15">
    <name type="scientific">Petrachloros mirabilis ULC683</name>
    <dbReference type="NCBI Taxonomy" id="2781853"/>
    <lineage>
        <taxon>Bacteria</taxon>
        <taxon>Bacillati</taxon>
        <taxon>Cyanobacteriota</taxon>
        <taxon>Cyanophyceae</taxon>
        <taxon>Synechococcales</taxon>
        <taxon>Petrachlorosaceae</taxon>
        <taxon>Petrachloros</taxon>
        <taxon>Petrachloros mirabilis</taxon>
    </lineage>
</organism>
<keyword evidence="15" id="KW-1185">Reference proteome</keyword>
<dbReference type="CDD" id="cd06503">
    <property type="entry name" value="ATP-synt_Fo_b"/>
    <property type="match status" value="1"/>
</dbReference>
<keyword evidence="7 11" id="KW-0472">Membrane</keyword>
<dbReference type="PANTHER" id="PTHR34264:SF3">
    <property type="entry name" value="ATP SYNTHASE SUBUNIT B, CHLOROPLASTIC"/>
    <property type="match status" value="1"/>
</dbReference>
<keyword evidence="5 11" id="KW-1133">Transmembrane helix</keyword>
<dbReference type="GO" id="GO:0046933">
    <property type="term" value="F:proton-transporting ATP synthase activity, rotational mechanism"/>
    <property type="evidence" value="ECO:0007669"/>
    <property type="project" value="UniProtKB-UniRule"/>
</dbReference>